<evidence type="ECO:0000256" key="12">
    <source>
        <dbReference type="ARBA" id="ARBA00022840"/>
    </source>
</evidence>
<dbReference type="SMART" id="SM00911">
    <property type="entry name" value="HWE_HK"/>
    <property type="match status" value="1"/>
</dbReference>
<feature type="compositionally biased region" description="Basic and acidic residues" evidence="16">
    <location>
        <begin position="1"/>
        <end position="20"/>
    </location>
</feature>
<name>A0ABT1MQB1_9RHOB</name>
<evidence type="ECO:0000256" key="6">
    <source>
        <dbReference type="ARBA" id="ARBA00022630"/>
    </source>
</evidence>
<dbReference type="InterPro" id="IPR000700">
    <property type="entry name" value="PAS-assoc_C"/>
</dbReference>
<evidence type="ECO:0000259" key="17">
    <source>
        <dbReference type="PROSITE" id="PS50112"/>
    </source>
</evidence>
<evidence type="ECO:0000256" key="13">
    <source>
        <dbReference type="ARBA" id="ARBA00022991"/>
    </source>
</evidence>
<dbReference type="NCBIfam" id="TIGR00229">
    <property type="entry name" value="sensory_box"/>
    <property type="match status" value="1"/>
</dbReference>
<dbReference type="PROSITE" id="PS50113">
    <property type="entry name" value="PAC"/>
    <property type="match status" value="1"/>
</dbReference>
<keyword evidence="14" id="KW-0843">Virulence</keyword>
<keyword evidence="11" id="KW-0418">Kinase</keyword>
<keyword evidence="3" id="KW-0600">Photoreceptor protein</keyword>
<reference evidence="19 20" key="1">
    <citation type="submission" date="2022-03" db="EMBL/GenBank/DDBJ databases">
        <authorList>
            <person name="He Y."/>
        </authorList>
    </citation>
    <scope>NUCLEOTIDE SEQUENCE [LARGE SCALE GENOMIC DNA]</scope>
    <source>
        <strain evidence="19 20">TK19116</strain>
    </source>
</reference>
<organism evidence="19 20">
    <name type="scientific">Paracoccus albicereus</name>
    <dbReference type="NCBI Taxonomy" id="2922394"/>
    <lineage>
        <taxon>Bacteria</taxon>
        <taxon>Pseudomonadati</taxon>
        <taxon>Pseudomonadota</taxon>
        <taxon>Alphaproteobacteria</taxon>
        <taxon>Rhodobacterales</taxon>
        <taxon>Paracoccaceae</taxon>
        <taxon>Paracoccus</taxon>
    </lineage>
</organism>
<evidence type="ECO:0000256" key="10">
    <source>
        <dbReference type="ARBA" id="ARBA00022741"/>
    </source>
</evidence>
<dbReference type="Gene3D" id="3.30.450.20">
    <property type="entry name" value="PAS domain"/>
    <property type="match status" value="1"/>
</dbReference>
<sequence length="371" mass="40603">MSDDEKKPRSPDAAPRDSDQASKAFNLSTVLAREGQGERGYGERSALLFEQAMAQTRMAICLSDPNQDDQPIVFANRAFQELTGYDEAEVLGRNCRFLQGPRTDKAQVARIRDAIDKEEVAVVELLNYRKNGDVFWNALHIGPIYDDGGSLLYLFGSQWDVTEVHVARAEQQQQKLLARELSHRMKNMFSVINAVVTMAGRGSPEGRAVADDISGRILALGRAHEATLENASRTESSDLRPLLAEVLSAYDSRGQVEMSGGSVLLSSNVISMLALTLHELAINSVKYGALSTADGTVRIDWKVVFDDGVEEERLQLHWCESGGPAIAGPPDKTGLGGKIVDNLISAAEGTVQRDWKREGLEAIVRIPLPLD</sequence>
<keyword evidence="10" id="KW-0547">Nucleotide-binding</keyword>
<evidence type="ECO:0000256" key="2">
    <source>
        <dbReference type="ARBA" id="ARBA00012438"/>
    </source>
</evidence>
<dbReference type="Proteomes" id="UP001203945">
    <property type="component" value="Unassembled WGS sequence"/>
</dbReference>
<keyword evidence="4" id="KW-0597">Phosphoprotein</keyword>
<evidence type="ECO:0000256" key="3">
    <source>
        <dbReference type="ARBA" id="ARBA00022543"/>
    </source>
</evidence>
<evidence type="ECO:0000256" key="7">
    <source>
        <dbReference type="ARBA" id="ARBA00022643"/>
    </source>
</evidence>
<keyword evidence="6" id="KW-0285">Flavoprotein</keyword>
<dbReference type="Gene3D" id="3.30.565.10">
    <property type="entry name" value="Histidine kinase-like ATPase, C-terminal domain"/>
    <property type="match status" value="1"/>
</dbReference>
<dbReference type="SMART" id="SM00086">
    <property type="entry name" value="PAC"/>
    <property type="match status" value="1"/>
</dbReference>
<evidence type="ECO:0000256" key="4">
    <source>
        <dbReference type="ARBA" id="ARBA00022553"/>
    </source>
</evidence>
<evidence type="ECO:0000256" key="5">
    <source>
        <dbReference type="ARBA" id="ARBA00022606"/>
    </source>
</evidence>
<proteinExistence type="predicted"/>
<keyword evidence="20" id="KW-1185">Reference proteome</keyword>
<evidence type="ECO:0000259" key="18">
    <source>
        <dbReference type="PROSITE" id="PS50113"/>
    </source>
</evidence>
<gene>
    <name evidence="19" type="ORF">MLD63_08700</name>
</gene>
<dbReference type="InterPro" id="IPR001610">
    <property type="entry name" value="PAC"/>
</dbReference>
<dbReference type="PANTHER" id="PTHR41523:SF8">
    <property type="entry name" value="ETHYLENE RESPONSE SENSOR PROTEIN"/>
    <property type="match status" value="1"/>
</dbReference>
<evidence type="ECO:0000313" key="19">
    <source>
        <dbReference type="EMBL" id="MCQ0970500.1"/>
    </source>
</evidence>
<dbReference type="InterPro" id="IPR035965">
    <property type="entry name" value="PAS-like_dom_sf"/>
</dbReference>
<comment type="caution">
    <text evidence="19">The sequence shown here is derived from an EMBL/GenBank/DDBJ whole genome shotgun (WGS) entry which is preliminary data.</text>
</comment>
<dbReference type="CDD" id="cd00130">
    <property type="entry name" value="PAS"/>
    <property type="match status" value="1"/>
</dbReference>
<comment type="catalytic activity">
    <reaction evidence="1">
        <text>ATP + protein L-histidine = ADP + protein N-phospho-L-histidine.</text>
        <dbReference type="EC" id="2.7.13.3"/>
    </reaction>
</comment>
<evidence type="ECO:0000256" key="1">
    <source>
        <dbReference type="ARBA" id="ARBA00000085"/>
    </source>
</evidence>
<evidence type="ECO:0000256" key="9">
    <source>
        <dbReference type="ARBA" id="ARBA00022737"/>
    </source>
</evidence>
<dbReference type="EC" id="2.7.13.3" evidence="2"/>
<evidence type="ECO:0000256" key="11">
    <source>
        <dbReference type="ARBA" id="ARBA00022777"/>
    </source>
</evidence>
<dbReference type="Pfam" id="PF13426">
    <property type="entry name" value="PAS_9"/>
    <property type="match status" value="1"/>
</dbReference>
<keyword evidence="9" id="KW-0677">Repeat</keyword>
<feature type="domain" description="PAS" evidence="17">
    <location>
        <begin position="45"/>
        <end position="118"/>
    </location>
</feature>
<keyword evidence="12" id="KW-0067">ATP-binding</keyword>
<dbReference type="InterPro" id="IPR036890">
    <property type="entry name" value="HATPase_C_sf"/>
</dbReference>
<keyword evidence="5" id="KW-0716">Sensory transduction</keyword>
<dbReference type="PANTHER" id="PTHR41523">
    <property type="entry name" value="TWO-COMPONENT SYSTEM SENSOR PROTEIN"/>
    <property type="match status" value="1"/>
</dbReference>
<feature type="domain" description="PAC" evidence="18">
    <location>
        <begin position="121"/>
        <end position="173"/>
    </location>
</feature>
<dbReference type="RefSeq" id="WP_255329472.1">
    <property type="nucleotide sequence ID" value="NZ_JAKZEU010000002.1"/>
</dbReference>
<evidence type="ECO:0000256" key="15">
    <source>
        <dbReference type="ARBA" id="ARBA00023170"/>
    </source>
</evidence>
<keyword evidence="15" id="KW-0675">Receptor</keyword>
<dbReference type="NCBIfam" id="NF010077">
    <property type="entry name" value="PRK13559.1"/>
    <property type="match status" value="1"/>
</dbReference>
<protein>
    <recommendedName>
        <fullName evidence="2">histidine kinase</fullName>
        <ecNumber evidence="2">2.7.13.3</ecNumber>
    </recommendedName>
</protein>
<evidence type="ECO:0000256" key="14">
    <source>
        <dbReference type="ARBA" id="ARBA00023026"/>
    </source>
</evidence>
<keyword evidence="7" id="KW-0288">FMN</keyword>
<evidence type="ECO:0000256" key="16">
    <source>
        <dbReference type="SAM" id="MobiDB-lite"/>
    </source>
</evidence>
<feature type="region of interest" description="Disordered" evidence="16">
    <location>
        <begin position="1"/>
        <end position="25"/>
    </location>
</feature>
<keyword evidence="8" id="KW-0808">Transferase</keyword>
<dbReference type="SUPFAM" id="SSF55785">
    <property type="entry name" value="PYP-like sensor domain (PAS domain)"/>
    <property type="match status" value="1"/>
</dbReference>
<dbReference type="EMBL" id="JAKZEU010000002">
    <property type="protein sequence ID" value="MCQ0970500.1"/>
    <property type="molecule type" value="Genomic_DNA"/>
</dbReference>
<evidence type="ECO:0000313" key="20">
    <source>
        <dbReference type="Proteomes" id="UP001203945"/>
    </source>
</evidence>
<dbReference type="SMART" id="SM00091">
    <property type="entry name" value="PAS"/>
    <property type="match status" value="1"/>
</dbReference>
<evidence type="ECO:0000256" key="8">
    <source>
        <dbReference type="ARBA" id="ARBA00022679"/>
    </source>
</evidence>
<dbReference type="InterPro" id="IPR000014">
    <property type="entry name" value="PAS"/>
</dbReference>
<keyword evidence="13" id="KW-0157">Chromophore</keyword>
<dbReference type="PROSITE" id="PS50112">
    <property type="entry name" value="PAS"/>
    <property type="match status" value="1"/>
</dbReference>
<dbReference type="Pfam" id="PF07536">
    <property type="entry name" value="HWE_HK"/>
    <property type="match status" value="1"/>
</dbReference>
<accession>A0ABT1MQB1</accession>
<dbReference type="InterPro" id="IPR011102">
    <property type="entry name" value="Sig_transdc_His_kinase_HWE"/>
</dbReference>